<proteinExistence type="inferred from homology"/>
<dbReference type="PANTHER" id="PTHR43710:SF2">
    <property type="entry name" value="2-HYDROXYACYL-COA LYASE 1"/>
    <property type="match status" value="1"/>
</dbReference>
<comment type="similarity">
    <text evidence="2">Belongs to the TPP enzyme family.</text>
</comment>
<dbReference type="InterPro" id="IPR012000">
    <property type="entry name" value="Thiamin_PyroP_enz_cen_dom"/>
</dbReference>
<dbReference type="SUPFAM" id="SSF52467">
    <property type="entry name" value="DHS-like NAD/FAD-binding domain"/>
    <property type="match status" value="1"/>
</dbReference>
<keyword evidence="3" id="KW-0479">Metal-binding</keyword>
<dbReference type="FunFam" id="3.40.50.1220:FF:000006">
    <property type="entry name" value="2-hydroxyacyl-CoA lyase 1"/>
    <property type="match status" value="1"/>
</dbReference>
<accession>A0A6D0IH86</accession>
<keyword evidence="4" id="KW-0460">Magnesium</keyword>
<comment type="cofactor">
    <cofactor evidence="1">
        <name>thiamine diphosphate</name>
        <dbReference type="ChEBI" id="CHEBI:58937"/>
    </cofactor>
</comment>
<reference evidence="8 9" key="1">
    <citation type="submission" date="2019-12" db="EMBL/GenBank/DDBJ databases">
        <title>Enteriobacteria Tanzani isolates_8377-8380.</title>
        <authorList>
            <person name="Subbiah M."/>
            <person name="Call D."/>
        </authorList>
    </citation>
    <scope>NUCLEOTIDE SEQUENCE [LARGE SCALE GENOMIC DNA]</scope>
    <source>
        <strain evidence="8 9">8380wG1</strain>
    </source>
</reference>
<dbReference type="EC" id="4.1.1.8" evidence="8"/>
<evidence type="ECO:0000256" key="5">
    <source>
        <dbReference type="ARBA" id="ARBA00023052"/>
    </source>
</evidence>
<feature type="non-terminal residue" evidence="8">
    <location>
        <position position="1"/>
    </location>
</feature>
<dbReference type="GO" id="GO:0033611">
    <property type="term" value="P:oxalate catabolic process"/>
    <property type="evidence" value="ECO:0007669"/>
    <property type="project" value="TreeGrafter"/>
</dbReference>
<keyword evidence="5" id="KW-0786">Thiamine pyrophosphate</keyword>
<dbReference type="GO" id="GO:0030976">
    <property type="term" value="F:thiamine pyrophosphate binding"/>
    <property type="evidence" value="ECO:0007669"/>
    <property type="project" value="InterPro"/>
</dbReference>
<evidence type="ECO:0000256" key="3">
    <source>
        <dbReference type="ARBA" id="ARBA00022723"/>
    </source>
</evidence>
<dbReference type="GO" id="GO:0000287">
    <property type="term" value="F:magnesium ion binding"/>
    <property type="evidence" value="ECO:0007669"/>
    <property type="project" value="InterPro"/>
</dbReference>
<dbReference type="CDD" id="cd07035">
    <property type="entry name" value="TPP_PYR_POX_like"/>
    <property type="match status" value="1"/>
</dbReference>
<dbReference type="GO" id="GO:0008949">
    <property type="term" value="F:oxalyl-CoA decarboxylase activity"/>
    <property type="evidence" value="ECO:0007669"/>
    <property type="project" value="UniProtKB-EC"/>
</dbReference>
<dbReference type="InterPro" id="IPR029061">
    <property type="entry name" value="THDP-binding"/>
</dbReference>
<evidence type="ECO:0000313" key="9">
    <source>
        <dbReference type="Proteomes" id="UP000430387"/>
    </source>
</evidence>
<evidence type="ECO:0000256" key="1">
    <source>
        <dbReference type="ARBA" id="ARBA00001964"/>
    </source>
</evidence>
<keyword evidence="6 8" id="KW-0456">Lyase</keyword>
<evidence type="ECO:0000256" key="6">
    <source>
        <dbReference type="ARBA" id="ARBA00023239"/>
    </source>
</evidence>
<evidence type="ECO:0000256" key="2">
    <source>
        <dbReference type="ARBA" id="ARBA00007812"/>
    </source>
</evidence>
<feature type="non-terminal residue" evidence="8">
    <location>
        <position position="250"/>
    </location>
</feature>
<evidence type="ECO:0000259" key="7">
    <source>
        <dbReference type="Pfam" id="PF00205"/>
    </source>
</evidence>
<dbReference type="Gene3D" id="3.40.50.970">
    <property type="match status" value="1"/>
</dbReference>
<protein>
    <submittedName>
        <fullName evidence="8">Oxalyl-CoA decarboxylase</fullName>
        <ecNumber evidence="8">4.1.1.8</ecNumber>
    </submittedName>
</protein>
<organism evidence="8 9">
    <name type="scientific">Escherichia coli</name>
    <dbReference type="NCBI Taxonomy" id="562"/>
    <lineage>
        <taxon>Bacteria</taxon>
        <taxon>Pseudomonadati</taxon>
        <taxon>Pseudomonadota</taxon>
        <taxon>Gammaproteobacteria</taxon>
        <taxon>Enterobacterales</taxon>
        <taxon>Enterobacteriaceae</taxon>
        <taxon>Escherichia</taxon>
    </lineage>
</organism>
<comment type="caution">
    <text evidence="8">The sequence shown here is derived from an EMBL/GenBank/DDBJ whole genome shotgun (WGS) entry which is preliminary data.</text>
</comment>
<gene>
    <name evidence="8" type="ORF">GQA06_28245</name>
</gene>
<evidence type="ECO:0000313" key="8">
    <source>
        <dbReference type="EMBL" id="MWR17666.1"/>
    </source>
</evidence>
<evidence type="ECO:0000256" key="4">
    <source>
        <dbReference type="ARBA" id="ARBA00022842"/>
    </source>
</evidence>
<dbReference type="PANTHER" id="PTHR43710">
    <property type="entry name" value="2-HYDROXYACYL-COA LYASE"/>
    <property type="match status" value="1"/>
</dbReference>
<dbReference type="Proteomes" id="UP000430387">
    <property type="component" value="Unassembled WGS sequence"/>
</dbReference>
<dbReference type="Pfam" id="PF00205">
    <property type="entry name" value="TPP_enzyme_M"/>
    <property type="match status" value="1"/>
</dbReference>
<dbReference type="AlphaFoldDB" id="A0A6D0IH86"/>
<dbReference type="InterPro" id="IPR045025">
    <property type="entry name" value="HACL1-like"/>
</dbReference>
<dbReference type="GO" id="GO:0001561">
    <property type="term" value="P:fatty acid alpha-oxidation"/>
    <property type="evidence" value="ECO:0007669"/>
    <property type="project" value="TreeGrafter"/>
</dbReference>
<dbReference type="SUPFAM" id="SSF52518">
    <property type="entry name" value="Thiamin diphosphate-binding fold (THDP-binding)"/>
    <property type="match status" value="1"/>
</dbReference>
<dbReference type="Gene3D" id="3.40.50.1220">
    <property type="entry name" value="TPP-binding domain"/>
    <property type="match status" value="1"/>
</dbReference>
<dbReference type="InterPro" id="IPR029035">
    <property type="entry name" value="DHS-like_NAD/FAD-binding_dom"/>
</dbReference>
<name>A0A6D0IH86_ECOLX</name>
<sequence length="250" mass="27172">LQQGDYEELDQMNAAKPYAKAAFRVNQPQDLGIALARAIRVSVSGRPGGVYLDLPANVLAATMEKDEALTTIVKVENPSPALLPCPKSVTSAISLLAKAERPLIILGKGAAYSQADEQLREFIESTQIPFLPMSMAKGILEDTHPLSAAAARSFALANADVVMLVGARLNWLLAHGKKGWAADTQFIQLDIEPQEIDSNRPIVVPVVGDIASSMQGMLAELKQNTFTTPLVWRDILNIHKQQNAQKMHEK</sequence>
<feature type="domain" description="Thiamine pyrophosphate enzyme central" evidence="7">
    <location>
        <begin position="90"/>
        <end position="215"/>
    </location>
</feature>
<dbReference type="EMBL" id="WTQJ01001899">
    <property type="protein sequence ID" value="MWR17666.1"/>
    <property type="molecule type" value="Genomic_DNA"/>
</dbReference>